<evidence type="ECO:0000256" key="7">
    <source>
        <dbReference type="ARBA" id="ARBA00023136"/>
    </source>
</evidence>
<dbReference type="InterPro" id="IPR011701">
    <property type="entry name" value="MFS"/>
</dbReference>
<comment type="caution">
    <text evidence="10">The sequence shown here is derived from an EMBL/GenBank/DDBJ whole genome shotgun (WGS) entry which is preliminary data.</text>
</comment>
<evidence type="ECO:0000256" key="6">
    <source>
        <dbReference type="ARBA" id="ARBA00022989"/>
    </source>
</evidence>
<evidence type="ECO:0000259" key="9">
    <source>
        <dbReference type="PROSITE" id="PS50850"/>
    </source>
</evidence>
<feature type="transmembrane region" description="Helical" evidence="8">
    <location>
        <begin position="110"/>
        <end position="131"/>
    </location>
</feature>
<dbReference type="GO" id="GO:0005886">
    <property type="term" value="C:plasma membrane"/>
    <property type="evidence" value="ECO:0007669"/>
    <property type="project" value="UniProtKB-SubCell"/>
</dbReference>
<dbReference type="Pfam" id="PF07690">
    <property type="entry name" value="MFS_1"/>
    <property type="match status" value="1"/>
</dbReference>
<dbReference type="NCBIfam" id="NF008314">
    <property type="entry name" value="PRK11102.1"/>
    <property type="match status" value="1"/>
</dbReference>
<evidence type="ECO:0000256" key="8">
    <source>
        <dbReference type="SAM" id="Phobius"/>
    </source>
</evidence>
<dbReference type="GO" id="GO:0042910">
    <property type="term" value="F:xenobiotic transmembrane transporter activity"/>
    <property type="evidence" value="ECO:0007669"/>
    <property type="project" value="InterPro"/>
</dbReference>
<proteinExistence type="inferred from homology"/>
<comment type="subcellular location">
    <subcellularLocation>
        <location evidence="1">Cell membrane</location>
        <topology evidence="1">Multi-pass membrane protein</topology>
    </subcellularLocation>
</comment>
<feature type="transmembrane region" description="Helical" evidence="8">
    <location>
        <begin position="261"/>
        <end position="280"/>
    </location>
</feature>
<keyword evidence="3" id="KW-0813">Transport</keyword>
<keyword evidence="6 8" id="KW-1133">Transmembrane helix</keyword>
<feature type="transmembrane region" description="Helical" evidence="8">
    <location>
        <begin position="143"/>
        <end position="167"/>
    </location>
</feature>
<feature type="transmembrane region" description="Helical" evidence="8">
    <location>
        <begin position="379"/>
        <end position="400"/>
    </location>
</feature>
<evidence type="ECO:0000256" key="4">
    <source>
        <dbReference type="ARBA" id="ARBA00022475"/>
    </source>
</evidence>
<feature type="transmembrane region" description="Helical" evidence="8">
    <location>
        <begin position="226"/>
        <end position="249"/>
    </location>
</feature>
<keyword evidence="4" id="KW-1003">Cell membrane</keyword>
<dbReference type="GO" id="GO:1990961">
    <property type="term" value="P:xenobiotic detoxification by transmembrane export across the plasma membrane"/>
    <property type="evidence" value="ECO:0007669"/>
    <property type="project" value="InterPro"/>
</dbReference>
<dbReference type="CDD" id="cd17320">
    <property type="entry name" value="MFS_MdfA_MDR_like"/>
    <property type="match status" value="1"/>
</dbReference>
<protein>
    <submittedName>
        <fullName evidence="10">Bcr/CflA family multidrug efflux MFS transporter</fullName>
    </submittedName>
</protein>
<feature type="transmembrane region" description="Helical" evidence="8">
    <location>
        <begin position="353"/>
        <end position="373"/>
    </location>
</feature>
<evidence type="ECO:0000256" key="5">
    <source>
        <dbReference type="ARBA" id="ARBA00022692"/>
    </source>
</evidence>
<feature type="transmembrane region" description="Helical" evidence="8">
    <location>
        <begin position="292"/>
        <end position="312"/>
    </location>
</feature>
<evidence type="ECO:0000256" key="3">
    <source>
        <dbReference type="ARBA" id="ARBA00022448"/>
    </source>
</evidence>
<feature type="domain" description="Major facilitator superfamily (MFS) profile" evidence="9">
    <location>
        <begin position="19"/>
        <end position="404"/>
    </location>
</feature>
<evidence type="ECO:0000256" key="1">
    <source>
        <dbReference type="ARBA" id="ARBA00004651"/>
    </source>
</evidence>
<dbReference type="AlphaFoldDB" id="A0A7C1FWD7"/>
<feature type="transmembrane region" description="Helical" evidence="8">
    <location>
        <begin position="318"/>
        <end position="341"/>
    </location>
</feature>
<dbReference type="PROSITE" id="PS50850">
    <property type="entry name" value="MFS"/>
    <property type="match status" value="1"/>
</dbReference>
<dbReference type="PANTHER" id="PTHR23502">
    <property type="entry name" value="MAJOR FACILITATOR SUPERFAMILY"/>
    <property type="match status" value="1"/>
</dbReference>
<dbReference type="InterPro" id="IPR036259">
    <property type="entry name" value="MFS_trans_sf"/>
</dbReference>
<dbReference type="InterPro" id="IPR004812">
    <property type="entry name" value="Efflux_drug-R_Bcr/CmlA"/>
</dbReference>
<evidence type="ECO:0000256" key="2">
    <source>
        <dbReference type="ARBA" id="ARBA00006236"/>
    </source>
</evidence>
<dbReference type="Gene3D" id="1.20.1720.10">
    <property type="entry name" value="Multidrug resistance protein D"/>
    <property type="match status" value="1"/>
</dbReference>
<dbReference type="InterPro" id="IPR020846">
    <property type="entry name" value="MFS_dom"/>
</dbReference>
<dbReference type="SUPFAM" id="SSF103473">
    <property type="entry name" value="MFS general substrate transporter"/>
    <property type="match status" value="1"/>
</dbReference>
<organism evidence="10">
    <name type="scientific">Caldilinea aerophila</name>
    <dbReference type="NCBI Taxonomy" id="133453"/>
    <lineage>
        <taxon>Bacteria</taxon>
        <taxon>Bacillati</taxon>
        <taxon>Chloroflexota</taxon>
        <taxon>Caldilineae</taxon>
        <taxon>Caldilineales</taxon>
        <taxon>Caldilineaceae</taxon>
        <taxon>Caldilinea</taxon>
    </lineage>
</organism>
<keyword evidence="5 8" id="KW-0812">Transmembrane</keyword>
<reference evidence="10" key="1">
    <citation type="journal article" date="2020" name="mSystems">
        <title>Genome- and Community-Level Interaction Insights into Carbon Utilization and Element Cycling Functions of Hydrothermarchaeota in Hydrothermal Sediment.</title>
        <authorList>
            <person name="Zhou Z."/>
            <person name="Liu Y."/>
            <person name="Xu W."/>
            <person name="Pan J."/>
            <person name="Luo Z.H."/>
            <person name="Li M."/>
        </authorList>
    </citation>
    <scope>NUCLEOTIDE SEQUENCE [LARGE SCALE GENOMIC DNA]</scope>
    <source>
        <strain evidence="10">SpSt-289</strain>
    </source>
</reference>
<dbReference type="FunFam" id="1.20.1720.10:FF:000005">
    <property type="entry name" value="Bcr/CflA family efflux transporter"/>
    <property type="match status" value="1"/>
</dbReference>
<comment type="similarity">
    <text evidence="2">Belongs to the major facilitator superfamily. Bcr/CmlA family.</text>
</comment>
<feature type="transmembrane region" description="Helical" evidence="8">
    <location>
        <begin position="54"/>
        <end position="73"/>
    </location>
</feature>
<feature type="transmembrane region" description="Helical" evidence="8">
    <location>
        <begin position="85"/>
        <end position="104"/>
    </location>
</feature>
<dbReference type="NCBIfam" id="TIGR00710">
    <property type="entry name" value="efflux_Bcr_CflA"/>
    <property type="match status" value="1"/>
</dbReference>
<gene>
    <name evidence="10" type="ORF">ENQ20_16725</name>
</gene>
<sequence>MKQATASTVLTTRPSYTRLALILGTLAAFGPFSIDMYLPALPTIAAEFGVTTAAIQQTLSVFFIGLAIGQLFYGPISDRVGRRAPLLFGCGLYTVASIGCALAPSAGGLMVLRFLQALGGAVGMVIGRSVVRDCFEEREAARMFSLLMLVMGVAPITAPLLGGQVLIALGWRAIFFFLAAFGLFCLLMVWFGLEESLPTERRTREGLGYALRAYAGLLTDRRYMGFALAGGLASAAMFAYISGSAFVFIELNNVPPDRFGFFFGANAFGLIAASQLNRWLLRRFTAAQLLSVALSVTAGAALLLFVVTLLNIGGFPLFIALLFITIGSTGMVGPNAMALALAPYGRKAGSASAVLGATQFAVGALAGALVGLLANGTALPMVGVIALCGAGAWILLHFLAHPARTTRSATGP</sequence>
<feature type="transmembrane region" description="Helical" evidence="8">
    <location>
        <begin position="173"/>
        <end position="193"/>
    </location>
</feature>
<feature type="transmembrane region" description="Helical" evidence="8">
    <location>
        <begin position="16"/>
        <end position="34"/>
    </location>
</feature>
<dbReference type="PANTHER" id="PTHR23502:SF132">
    <property type="entry name" value="POLYAMINE TRANSPORTER 2-RELATED"/>
    <property type="match status" value="1"/>
</dbReference>
<keyword evidence="7 8" id="KW-0472">Membrane</keyword>
<evidence type="ECO:0000313" key="10">
    <source>
        <dbReference type="EMBL" id="HDX33111.1"/>
    </source>
</evidence>
<dbReference type="EMBL" id="DSMG01000174">
    <property type="protein sequence ID" value="HDX33111.1"/>
    <property type="molecule type" value="Genomic_DNA"/>
</dbReference>
<accession>A0A7C1FWD7</accession>
<name>A0A7C1FWD7_9CHLR</name>